<reference evidence="7" key="2">
    <citation type="submission" date="2022-01" db="EMBL/GenBank/DDBJ databases">
        <authorList>
            <person name="Yamashiro T."/>
            <person name="Shiraishi A."/>
            <person name="Satake H."/>
            <person name="Nakayama K."/>
        </authorList>
    </citation>
    <scope>NUCLEOTIDE SEQUENCE</scope>
</reference>
<gene>
    <name evidence="7" type="ORF">Tco_1069532</name>
</gene>
<comment type="caution">
    <text evidence="7">The sequence shown here is derived from an EMBL/GenBank/DDBJ whole genome shotgun (WGS) entry which is preliminary data.</text>
</comment>
<dbReference type="EMBL" id="BQNB010019671">
    <property type="protein sequence ID" value="GJT87815.1"/>
    <property type="molecule type" value="Genomic_DNA"/>
</dbReference>
<keyword evidence="8" id="KW-1185">Reference proteome</keyword>
<feature type="domain" description="Pectinesterase catalytic" evidence="6">
    <location>
        <begin position="69"/>
        <end position="128"/>
    </location>
</feature>
<dbReference type="SUPFAM" id="SSF51126">
    <property type="entry name" value="Pectin lyase-like"/>
    <property type="match status" value="1"/>
</dbReference>
<sequence>MQGFNVLRPMGCDAFSLPSDQYAIEIESEYALVEWDIRFPRTCECKWEPNEWNFIHEYNMSDFAEDKADVVVAQDGSGDFTKIQEAINAWWNKRQEGKRYVTYVKAGVYEEYVTTGKEVWDITIFGDEIN</sequence>
<evidence type="ECO:0000256" key="1">
    <source>
        <dbReference type="ARBA" id="ARBA00005184"/>
    </source>
</evidence>
<dbReference type="InterPro" id="IPR000070">
    <property type="entry name" value="Pectinesterase_cat"/>
</dbReference>
<accession>A0ABQ5HIS6</accession>
<keyword evidence="2" id="KW-0378">Hydrolase</keyword>
<organism evidence="7 8">
    <name type="scientific">Tanacetum coccineum</name>
    <dbReference type="NCBI Taxonomy" id="301880"/>
    <lineage>
        <taxon>Eukaryota</taxon>
        <taxon>Viridiplantae</taxon>
        <taxon>Streptophyta</taxon>
        <taxon>Embryophyta</taxon>
        <taxon>Tracheophyta</taxon>
        <taxon>Spermatophyta</taxon>
        <taxon>Magnoliopsida</taxon>
        <taxon>eudicotyledons</taxon>
        <taxon>Gunneridae</taxon>
        <taxon>Pentapetalae</taxon>
        <taxon>asterids</taxon>
        <taxon>campanulids</taxon>
        <taxon>Asterales</taxon>
        <taxon>Asteraceae</taxon>
        <taxon>Asteroideae</taxon>
        <taxon>Anthemideae</taxon>
        <taxon>Anthemidinae</taxon>
        <taxon>Tanacetum</taxon>
    </lineage>
</organism>
<comment type="pathway">
    <text evidence="1">Glycan metabolism; pectin degradation; 2-dehydro-3-deoxy-D-gluconate from pectin: step 1/5.</text>
</comment>
<dbReference type="Proteomes" id="UP001151760">
    <property type="component" value="Unassembled WGS sequence"/>
</dbReference>
<evidence type="ECO:0000256" key="4">
    <source>
        <dbReference type="ARBA" id="ARBA00023316"/>
    </source>
</evidence>
<name>A0ABQ5HIS6_9ASTR</name>
<dbReference type="PANTHER" id="PTHR31707">
    <property type="entry name" value="PECTINESTERASE"/>
    <property type="match status" value="1"/>
</dbReference>
<proteinExistence type="predicted"/>
<evidence type="ECO:0000313" key="8">
    <source>
        <dbReference type="Proteomes" id="UP001151760"/>
    </source>
</evidence>
<evidence type="ECO:0000256" key="2">
    <source>
        <dbReference type="ARBA" id="ARBA00022801"/>
    </source>
</evidence>
<keyword evidence="4" id="KW-0961">Cell wall biogenesis/degradation</keyword>
<dbReference type="InterPro" id="IPR012334">
    <property type="entry name" value="Pectin_lyas_fold"/>
</dbReference>
<evidence type="ECO:0000259" key="6">
    <source>
        <dbReference type="Pfam" id="PF01095"/>
    </source>
</evidence>
<dbReference type="Gene3D" id="2.160.20.10">
    <property type="entry name" value="Single-stranded right-handed beta-helix, Pectin lyase-like"/>
    <property type="match status" value="1"/>
</dbReference>
<protein>
    <submittedName>
        <fullName evidence="7">Pectinesterase, catalytic</fullName>
    </submittedName>
</protein>
<keyword evidence="3" id="KW-0063">Aspartyl esterase</keyword>
<reference evidence="7" key="1">
    <citation type="journal article" date="2022" name="Int. J. Mol. Sci.">
        <title>Draft Genome of Tanacetum Coccineum: Genomic Comparison of Closely Related Tanacetum-Family Plants.</title>
        <authorList>
            <person name="Yamashiro T."/>
            <person name="Shiraishi A."/>
            <person name="Nakayama K."/>
            <person name="Satake H."/>
        </authorList>
    </citation>
    <scope>NUCLEOTIDE SEQUENCE</scope>
</reference>
<comment type="catalytic activity">
    <reaction evidence="5">
        <text>[(1-&gt;4)-alpha-D-galacturonosyl methyl ester](n) + n H2O = [(1-&gt;4)-alpha-D-galacturonosyl](n) + n methanol + n H(+)</text>
        <dbReference type="Rhea" id="RHEA:22380"/>
        <dbReference type="Rhea" id="RHEA-COMP:14570"/>
        <dbReference type="Rhea" id="RHEA-COMP:14573"/>
        <dbReference type="ChEBI" id="CHEBI:15377"/>
        <dbReference type="ChEBI" id="CHEBI:15378"/>
        <dbReference type="ChEBI" id="CHEBI:17790"/>
        <dbReference type="ChEBI" id="CHEBI:140522"/>
        <dbReference type="ChEBI" id="CHEBI:140523"/>
        <dbReference type="EC" id="3.1.1.11"/>
    </reaction>
</comment>
<dbReference type="InterPro" id="IPR011050">
    <property type="entry name" value="Pectin_lyase_fold/virulence"/>
</dbReference>
<dbReference type="Pfam" id="PF01095">
    <property type="entry name" value="Pectinesterase"/>
    <property type="match status" value="1"/>
</dbReference>
<evidence type="ECO:0000313" key="7">
    <source>
        <dbReference type="EMBL" id="GJT87815.1"/>
    </source>
</evidence>
<evidence type="ECO:0000256" key="5">
    <source>
        <dbReference type="ARBA" id="ARBA00047928"/>
    </source>
</evidence>
<evidence type="ECO:0000256" key="3">
    <source>
        <dbReference type="ARBA" id="ARBA00023085"/>
    </source>
</evidence>